<sequence length="190" mass="21428">MDNFHKHAVFFPLDLSSLPPLRTLTYPYTATLEQTRIVGPSFFEGKIFGKIEPGQDTCSIIGFTPKYEAIVAQMIQCLCTRTTIGAIQSSPPPLQILQMCIRIRLQEFDDVPEDFEFRLDNFGKLPRSLKKVMSNVDMMRRGSAMPLRNSASPSQIQHAISRSFQDISLLLVSSKPESVQKNICHMHGPI</sequence>
<name>A0A2T2NRN9_CORCC</name>
<evidence type="ECO:0000313" key="1">
    <source>
        <dbReference type="EMBL" id="PSN68054.1"/>
    </source>
</evidence>
<dbReference type="AlphaFoldDB" id="A0A2T2NRN9"/>
<reference evidence="1 2" key="1">
    <citation type="journal article" date="2018" name="Front. Microbiol.">
        <title>Genome-Wide Analysis of Corynespora cassiicola Leaf Fall Disease Putative Effectors.</title>
        <authorList>
            <person name="Lopez D."/>
            <person name="Ribeiro S."/>
            <person name="Label P."/>
            <person name="Fumanal B."/>
            <person name="Venisse J.S."/>
            <person name="Kohler A."/>
            <person name="de Oliveira R.R."/>
            <person name="Labutti K."/>
            <person name="Lipzen A."/>
            <person name="Lail K."/>
            <person name="Bauer D."/>
            <person name="Ohm R.A."/>
            <person name="Barry K.W."/>
            <person name="Spatafora J."/>
            <person name="Grigoriev I.V."/>
            <person name="Martin F.M."/>
            <person name="Pujade-Renaud V."/>
        </authorList>
    </citation>
    <scope>NUCLEOTIDE SEQUENCE [LARGE SCALE GENOMIC DNA]</scope>
    <source>
        <strain evidence="1 2">Philippines</strain>
    </source>
</reference>
<accession>A0A2T2NRN9</accession>
<dbReference type="EMBL" id="KZ678134">
    <property type="protein sequence ID" value="PSN68054.1"/>
    <property type="molecule type" value="Genomic_DNA"/>
</dbReference>
<evidence type="ECO:0000313" key="2">
    <source>
        <dbReference type="Proteomes" id="UP000240883"/>
    </source>
</evidence>
<organism evidence="1 2">
    <name type="scientific">Corynespora cassiicola Philippines</name>
    <dbReference type="NCBI Taxonomy" id="1448308"/>
    <lineage>
        <taxon>Eukaryota</taxon>
        <taxon>Fungi</taxon>
        <taxon>Dikarya</taxon>
        <taxon>Ascomycota</taxon>
        <taxon>Pezizomycotina</taxon>
        <taxon>Dothideomycetes</taxon>
        <taxon>Pleosporomycetidae</taxon>
        <taxon>Pleosporales</taxon>
        <taxon>Corynesporascaceae</taxon>
        <taxon>Corynespora</taxon>
    </lineage>
</organism>
<keyword evidence="2" id="KW-1185">Reference proteome</keyword>
<protein>
    <submittedName>
        <fullName evidence="1">Uncharacterized protein</fullName>
    </submittedName>
</protein>
<gene>
    <name evidence="1" type="ORF">BS50DRAFT_356251</name>
</gene>
<dbReference type="Proteomes" id="UP000240883">
    <property type="component" value="Unassembled WGS sequence"/>
</dbReference>
<proteinExistence type="predicted"/>